<dbReference type="InterPro" id="IPR041062">
    <property type="entry name" value="Csm1_B"/>
</dbReference>
<dbReference type="InterPro" id="IPR054767">
    <property type="entry name" value="Cas10-Cmr2_palm2"/>
</dbReference>
<dbReference type="PROSITE" id="PS50887">
    <property type="entry name" value="GGDEF"/>
    <property type="match status" value="1"/>
</dbReference>
<dbReference type="InterPro" id="IPR006674">
    <property type="entry name" value="HD_domain"/>
</dbReference>
<dbReference type="GO" id="GO:0004527">
    <property type="term" value="F:exonuclease activity"/>
    <property type="evidence" value="ECO:0007669"/>
    <property type="project" value="UniProtKB-KW"/>
</dbReference>
<dbReference type="InterPro" id="IPR013408">
    <property type="entry name" value="Cas10/Csm1"/>
</dbReference>
<protein>
    <recommendedName>
        <fullName evidence="3">CRISPR system single-strand-specific deoxyribonuclease Cas10/Csm1 (subtype III-A)</fullName>
    </recommendedName>
    <alternativeName>
        <fullName evidence="12">Cyclic oligoadenylate synthase</fullName>
    </alternativeName>
</protein>
<evidence type="ECO:0000313" key="14">
    <source>
        <dbReference type="EMBL" id="AEE15340.1"/>
    </source>
</evidence>
<dbReference type="HOGENOM" id="CLU_017487_0_0_9"/>
<evidence type="ECO:0000256" key="4">
    <source>
        <dbReference type="ARBA" id="ARBA00022679"/>
    </source>
</evidence>
<evidence type="ECO:0000256" key="11">
    <source>
        <dbReference type="ARBA" id="ARBA00023118"/>
    </source>
</evidence>
<organism evidence="14 15">
    <name type="scientific">Thermodesulfobium narugense DSM 14796</name>
    <dbReference type="NCBI Taxonomy" id="747365"/>
    <lineage>
        <taxon>Bacteria</taxon>
        <taxon>Pseudomonadati</taxon>
        <taxon>Thermodesulfobiota</taxon>
        <taxon>Thermodesulfobiia</taxon>
        <taxon>Thermodesulfobiales</taxon>
        <taxon>Thermodesulfobiaceae</taxon>
        <taxon>Thermodesulfobium</taxon>
    </lineage>
</organism>
<dbReference type="KEGG" id="tnr:Thena_1733"/>
<dbReference type="NCBIfam" id="TIGR02578">
    <property type="entry name" value="cas_TM1811_Csm1"/>
    <property type="match status" value="1"/>
</dbReference>
<evidence type="ECO:0000313" key="15">
    <source>
        <dbReference type="Proteomes" id="UP000011765"/>
    </source>
</evidence>
<dbReference type="Pfam" id="PF01966">
    <property type="entry name" value="HD"/>
    <property type="match status" value="1"/>
</dbReference>
<evidence type="ECO:0000259" key="13">
    <source>
        <dbReference type="PROSITE" id="PS50887"/>
    </source>
</evidence>
<dbReference type="GO" id="GO:0004519">
    <property type="term" value="F:endonuclease activity"/>
    <property type="evidence" value="ECO:0007669"/>
    <property type="project" value="UniProtKB-KW"/>
</dbReference>
<comment type="similarity">
    <text evidence="2">Belongs to the CRISPR-associated Cas10/Csm1 family.</text>
</comment>
<keyword evidence="6" id="KW-0547">Nucleotide-binding</keyword>
<dbReference type="OrthoDB" id="9768769at2"/>
<gene>
    <name evidence="14" type="ORF">Thena_1733</name>
</gene>
<dbReference type="Gene3D" id="3.30.70.270">
    <property type="match status" value="1"/>
</dbReference>
<evidence type="ECO:0000256" key="10">
    <source>
        <dbReference type="ARBA" id="ARBA00022840"/>
    </source>
</evidence>
<comment type="cofactor">
    <cofactor evidence="1">
        <name>a divalent metal cation</name>
        <dbReference type="ChEBI" id="CHEBI:60240"/>
    </cofactor>
</comment>
<proteinExistence type="inferred from homology"/>
<keyword evidence="9" id="KW-0269">Exonuclease</keyword>
<dbReference type="GO" id="GO:0005524">
    <property type="term" value="F:ATP binding"/>
    <property type="evidence" value="ECO:0007669"/>
    <property type="project" value="UniProtKB-KW"/>
</dbReference>
<dbReference type="AlphaFoldDB" id="M1E953"/>
<keyword evidence="7" id="KW-0255">Endonuclease</keyword>
<keyword evidence="11" id="KW-0051">Antiviral defense</keyword>
<feature type="domain" description="GGDEF" evidence="13">
    <location>
        <begin position="602"/>
        <end position="739"/>
    </location>
</feature>
<keyword evidence="8" id="KW-0378">Hydrolase</keyword>
<keyword evidence="5" id="KW-0540">Nuclease</keyword>
<name>M1E953_9BACT</name>
<evidence type="ECO:0000256" key="1">
    <source>
        <dbReference type="ARBA" id="ARBA00001968"/>
    </source>
</evidence>
<dbReference type="InterPro" id="IPR043128">
    <property type="entry name" value="Rev_trsase/Diguanyl_cyclase"/>
</dbReference>
<evidence type="ECO:0000256" key="6">
    <source>
        <dbReference type="ARBA" id="ARBA00022741"/>
    </source>
</evidence>
<dbReference type="GO" id="GO:0016740">
    <property type="term" value="F:transferase activity"/>
    <property type="evidence" value="ECO:0007669"/>
    <property type="project" value="UniProtKB-KW"/>
</dbReference>
<dbReference type="SUPFAM" id="SSF109604">
    <property type="entry name" value="HD-domain/PDEase-like"/>
    <property type="match status" value="1"/>
</dbReference>
<dbReference type="Proteomes" id="UP000011765">
    <property type="component" value="Chromosome"/>
</dbReference>
<evidence type="ECO:0000256" key="7">
    <source>
        <dbReference type="ARBA" id="ARBA00022759"/>
    </source>
</evidence>
<dbReference type="Pfam" id="PF22335">
    <property type="entry name" value="Cas10-Cmr2_palm2"/>
    <property type="match status" value="1"/>
</dbReference>
<evidence type="ECO:0000256" key="2">
    <source>
        <dbReference type="ARBA" id="ARBA00005700"/>
    </source>
</evidence>
<accession>M1E953</accession>
<evidence type="ECO:0000256" key="8">
    <source>
        <dbReference type="ARBA" id="ARBA00022801"/>
    </source>
</evidence>
<dbReference type="PANTHER" id="PTHR36528">
    <property type="entry name" value="CRISPR SYSTEM SINGLE-STRAND-SPECIFIC DEOXYRIBONUCLEASE CAS10/CSM1 (SUBTYPE III-A)"/>
    <property type="match status" value="1"/>
</dbReference>
<dbReference type="Pfam" id="PF18211">
    <property type="entry name" value="Csm1_B"/>
    <property type="match status" value="1"/>
</dbReference>
<sequence>MIDSRKEFQTIALAALFHDIGKVLNRTKDGYGKNHTDLTKQFLDELMKRCENIKEFVDESIFSHIASHHHEGASKLFKPKELSGERERFLATIISRADNFSSSERYDDEDANQSDRSRSRMRSIFYNLKFENVQEVNLEDGFYEIRELEPESVFLKKESQLNREGTQFAYKELAKKITDNIIRIEAGDNFNLFFSSVLSILEKYLALIPSSTQVDKQDISLFDHLSTTSAIACAYYLFIKDNQINKVSDLDKLETDESVKPFVVLQGDVSGIQNFILKIKGSNPRGLAKTLRGRSFYISALSRAVSLKIINDFELVQSNIFLDAGGKFSILLPNTTYVKKRISEISKELDKFFFSEFAGLLSLNLTEPVELGVKDFVVEDEKKKKGFRSIFEQVNFNNQIAKSNKFFSLFKDEVLSDKYLEDFYKKLKKAEDLCELCGTFPKDEGSNKCKICKIMENIGTKITKEKFWAIYSINNKNCVNEIMPGVCLEILEKEEEIKEKLYDSFVVDRFFDVGREEAIIGARRWINNYLPRGKDFDIDIGSEEPKKDTLCYLCNDRCHVEKQEYDEIVRENVKYGPLTFQCIATYSRFLASNNQAERTGEDHLGVLKADVDNLGKLFKDSMKEKFSISRVATVSRFLNYFFTEVLQDIIEKDENKKFKAIYTVYSGGDDLFLIGPWIILPDFALHLSKKFREFTGRDAITFSCAIEMFRPRSSIGRAVEIVDRSLEMSKSGHLTFEEDTCREFKNKNNNKNKIKGNITVFKNTVRLFKRNPDEFGFEELLQYRDRLCELCKNNGEKEAGALINKAFLYRLLSIYRPMFLRAKGYEERGGYIKCIDKNVISYRYIPLLKRDIKRNIVKDRKDKDLVEKKLTDIKVLMELDDKKVGQFYMKNLKIPVFLTLYKLRGGE</sequence>
<keyword evidence="10" id="KW-0067">ATP-binding</keyword>
<dbReference type="InterPro" id="IPR000160">
    <property type="entry name" value="GGDEF_dom"/>
</dbReference>
<dbReference type="PANTHER" id="PTHR36528:SF1">
    <property type="entry name" value="CRISPR SYSTEM SINGLE-STRAND-SPECIFIC DEOXYRIBONUCLEASE CAS10_CSM1 (SUBTYPE III-A)"/>
    <property type="match status" value="1"/>
</dbReference>
<evidence type="ECO:0000256" key="5">
    <source>
        <dbReference type="ARBA" id="ARBA00022722"/>
    </source>
</evidence>
<dbReference type="eggNOG" id="COG1353">
    <property type="taxonomic scope" value="Bacteria"/>
</dbReference>
<evidence type="ECO:0000256" key="3">
    <source>
        <dbReference type="ARBA" id="ARBA00014333"/>
    </source>
</evidence>
<evidence type="ECO:0000256" key="12">
    <source>
        <dbReference type="ARBA" id="ARBA00032922"/>
    </source>
</evidence>
<dbReference type="STRING" id="747365.Thena_1733"/>
<dbReference type="GO" id="GO:0051607">
    <property type="term" value="P:defense response to virus"/>
    <property type="evidence" value="ECO:0007669"/>
    <property type="project" value="UniProtKB-KW"/>
</dbReference>
<dbReference type="RefSeq" id="WP_013757060.1">
    <property type="nucleotide sequence ID" value="NC_015499.1"/>
</dbReference>
<evidence type="ECO:0000256" key="9">
    <source>
        <dbReference type="ARBA" id="ARBA00022839"/>
    </source>
</evidence>
<keyword evidence="15" id="KW-1185">Reference proteome</keyword>
<dbReference type="InterPro" id="IPR052117">
    <property type="entry name" value="Cas10/Csm1_subtype-III-A"/>
</dbReference>
<reference evidence="14 15" key="1">
    <citation type="submission" date="2011-04" db="EMBL/GenBank/DDBJ databases">
        <title>The complete genome of Thermodesulfobium narugense DSM 14796.</title>
        <authorList>
            <consortium name="US DOE Joint Genome Institute (JGI-PGF)"/>
            <person name="Lucas S."/>
            <person name="Han J."/>
            <person name="Lapidus A."/>
            <person name="Bruce D."/>
            <person name="Goodwin L."/>
            <person name="Pitluck S."/>
            <person name="Peters L."/>
            <person name="Kyrpides N."/>
            <person name="Mavromatis K."/>
            <person name="Pagani I."/>
            <person name="Ivanova N."/>
            <person name="Ovchinnikova G."/>
            <person name="Zhang X."/>
            <person name="Saunders L."/>
            <person name="Detter J.C."/>
            <person name="Tapia R."/>
            <person name="Han C."/>
            <person name="Land M."/>
            <person name="Hauser L."/>
            <person name="Markowitz V."/>
            <person name="Cheng J.-F."/>
            <person name="Hugenholtz P."/>
            <person name="Woyke T."/>
            <person name="Wu D."/>
            <person name="Spring S."/>
            <person name="Schroeder M."/>
            <person name="Brambilla E."/>
            <person name="Klenk H.-P."/>
            <person name="Eisen J.A."/>
        </authorList>
    </citation>
    <scope>NUCLEOTIDE SEQUENCE [LARGE SCALE GENOMIC DNA]</scope>
    <source>
        <strain evidence="14 15">DSM 14796</strain>
    </source>
</reference>
<dbReference type="EMBL" id="CP002690">
    <property type="protein sequence ID" value="AEE15340.1"/>
    <property type="molecule type" value="Genomic_DNA"/>
</dbReference>
<keyword evidence="4" id="KW-0808">Transferase</keyword>
<dbReference type="Gene3D" id="1.10.3210.10">
    <property type="entry name" value="Hypothetical protein af1432"/>
    <property type="match status" value="1"/>
</dbReference>